<dbReference type="FunFam" id="1.10.630.10:FF:000070">
    <property type="entry name" value="cytochrome P450 18a1"/>
    <property type="match status" value="1"/>
</dbReference>
<evidence type="ECO:0000256" key="1">
    <source>
        <dbReference type="ARBA" id="ARBA00010617"/>
    </source>
</evidence>
<keyword evidence="8" id="KW-1185">Reference proteome</keyword>
<dbReference type="InterPro" id="IPR017972">
    <property type="entry name" value="Cyt_P450_CS"/>
</dbReference>
<dbReference type="InterPro" id="IPR036396">
    <property type="entry name" value="Cyt_P450_sf"/>
</dbReference>
<evidence type="ECO:0000256" key="4">
    <source>
        <dbReference type="ARBA" id="ARBA00023033"/>
    </source>
</evidence>
<feature type="binding site" description="axial binding residue" evidence="5">
    <location>
        <position position="466"/>
    </location>
    <ligand>
        <name>heme</name>
        <dbReference type="ChEBI" id="CHEBI:30413"/>
    </ligand>
    <ligandPart>
        <name>Fe</name>
        <dbReference type="ChEBI" id="CHEBI:18248"/>
    </ligandPart>
</feature>
<evidence type="ECO:0000256" key="3">
    <source>
        <dbReference type="ARBA" id="ARBA00023004"/>
    </source>
</evidence>
<comment type="cofactor">
    <cofactor evidence="5">
        <name>heme</name>
        <dbReference type="ChEBI" id="CHEBI:30413"/>
    </cofactor>
</comment>
<dbReference type="GO" id="GO:0008395">
    <property type="term" value="F:steroid hydroxylase activity"/>
    <property type="evidence" value="ECO:0007669"/>
    <property type="project" value="TreeGrafter"/>
</dbReference>
<keyword evidence="2 5" id="KW-0479">Metal-binding</keyword>
<dbReference type="GO" id="GO:0020037">
    <property type="term" value="F:heme binding"/>
    <property type="evidence" value="ECO:0007669"/>
    <property type="project" value="InterPro"/>
</dbReference>
<dbReference type="SUPFAM" id="SSF48264">
    <property type="entry name" value="Cytochrome P450"/>
    <property type="match status" value="1"/>
</dbReference>
<evidence type="ECO:0000256" key="5">
    <source>
        <dbReference type="PIRSR" id="PIRSR602401-1"/>
    </source>
</evidence>
<keyword evidence="4 6" id="KW-0503">Monooxygenase</keyword>
<dbReference type="PANTHER" id="PTHR24300:SF413">
    <property type="entry name" value="CYTOCHROME P450 18A1"/>
    <property type="match status" value="1"/>
</dbReference>
<sequence length="551" mass="62961">MIVWGLGRLATWMLHLIVDTSCSESLWTTLFFVFVAWLASYLWRWWQTSRNLPPGPYGYPIVGYLPRIKRQFHEELTALSRKFGSVFSVRLGSELIVVLSDHKLIREAFRREEFACRPDNDFMKLLDGYGIINTEGKMWKEQRRFLHERLRHFGMKHMGDGREKMESRIMTEVDQMITELALKKSEPVELGSYLSSAVSNVICSLLMSVRFRHDDPRFIRFTNLIDDGFKLFTVTAAAGFIPILKLLPAFNYAFNKIRQNFGEISNFYQEIVDDHKRSFDANNIRDIIDGYILEIQNAKEEGRSEQLFNGKNGDRQMQQIIGDMFSAGTETVKTTLQWATVFALREPQMQARVQQELDRVVTRFRMPSLDDLPNLPYTEAFMLEVMRRATAVPLGTTHSTSRTTTLNGFTIPKGTQVIPLIHAVHMNPALWKDPEVFNPERFLSADGTKVVKPDYFIPFGVGRRVCLGDVLAKAELFLFFASLLHTFTLTVPEGASVPDLNGQAGVTVSPQAFQVCAKARFVENVVDGETQSSREPFNVFSCLPYLSCPVQ</sequence>
<organism evidence="7 8">
    <name type="scientific">Daphnia sinensis</name>
    <dbReference type="NCBI Taxonomy" id="1820382"/>
    <lineage>
        <taxon>Eukaryota</taxon>
        <taxon>Metazoa</taxon>
        <taxon>Ecdysozoa</taxon>
        <taxon>Arthropoda</taxon>
        <taxon>Crustacea</taxon>
        <taxon>Branchiopoda</taxon>
        <taxon>Diplostraca</taxon>
        <taxon>Cladocera</taxon>
        <taxon>Anomopoda</taxon>
        <taxon>Daphniidae</taxon>
        <taxon>Daphnia</taxon>
        <taxon>Daphnia similis group</taxon>
    </lineage>
</organism>
<evidence type="ECO:0000256" key="2">
    <source>
        <dbReference type="ARBA" id="ARBA00022723"/>
    </source>
</evidence>
<keyword evidence="6" id="KW-0560">Oxidoreductase</keyword>
<reference evidence="7 8" key="1">
    <citation type="submission" date="2022-05" db="EMBL/GenBank/DDBJ databases">
        <title>A multi-omics perspective on studying reproductive biology in Daphnia sinensis.</title>
        <authorList>
            <person name="Jia J."/>
        </authorList>
    </citation>
    <scope>NUCLEOTIDE SEQUENCE [LARGE SCALE GENOMIC DNA]</scope>
    <source>
        <strain evidence="7 8">WSL</strain>
    </source>
</reference>
<dbReference type="InterPro" id="IPR002401">
    <property type="entry name" value="Cyt_P450_E_grp-I"/>
</dbReference>
<accession>A0AAD5PVM4</accession>
<protein>
    <submittedName>
        <fullName evidence="7">Cytochrome P450 CYP18A1</fullName>
    </submittedName>
</protein>
<dbReference type="GO" id="GO:0005506">
    <property type="term" value="F:iron ion binding"/>
    <property type="evidence" value="ECO:0007669"/>
    <property type="project" value="InterPro"/>
</dbReference>
<dbReference type="GO" id="GO:0005737">
    <property type="term" value="C:cytoplasm"/>
    <property type="evidence" value="ECO:0007669"/>
    <property type="project" value="TreeGrafter"/>
</dbReference>
<dbReference type="GO" id="GO:0006805">
    <property type="term" value="P:xenobiotic metabolic process"/>
    <property type="evidence" value="ECO:0007669"/>
    <property type="project" value="TreeGrafter"/>
</dbReference>
<dbReference type="GO" id="GO:0016712">
    <property type="term" value="F:oxidoreductase activity, acting on paired donors, with incorporation or reduction of molecular oxygen, reduced flavin or flavoprotein as one donor, and incorporation of one atom of oxygen"/>
    <property type="evidence" value="ECO:0007669"/>
    <property type="project" value="TreeGrafter"/>
</dbReference>
<dbReference type="PROSITE" id="PS00086">
    <property type="entry name" value="CYTOCHROME_P450"/>
    <property type="match status" value="1"/>
</dbReference>
<dbReference type="AlphaFoldDB" id="A0AAD5PVM4"/>
<evidence type="ECO:0000256" key="6">
    <source>
        <dbReference type="RuleBase" id="RU000461"/>
    </source>
</evidence>
<dbReference type="EMBL" id="WJBH02000003">
    <property type="protein sequence ID" value="KAI9561436.1"/>
    <property type="molecule type" value="Genomic_DNA"/>
</dbReference>
<dbReference type="Gene3D" id="1.10.630.10">
    <property type="entry name" value="Cytochrome P450"/>
    <property type="match status" value="1"/>
</dbReference>
<dbReference type="InterPro" id="IPR001128">
    <property type="entry name" value="Cyt_P450"/>
</dbReference>
<gene>
    <name evidence="7" type="ORF">GHT06_012393</name>
</gene>
<name>A0AAD5PVM4_9CRUS</name>
<keyword evidence="5 6" id="KW-0349">Heme</keyword>
<evidence type="ECO:0000313" key="7">
    <source>
        <dbReference type="EMBL" id="KAI9561436.1"/>
    </source>
</evidence>
<dbReference type="Proteomes" id="UP000820818">
    <property type="component" value="Linkage Group LG3"/>
</dbReference>
<dbReference type="GO" id="GO:0006082">
    <property type="term" value="P:organic acid metabolic process"/>
    <property type="evidence" value="ECO:0007669"/>
    <property type="project" value="TreeGrafter"/>
</dbReference>
<evidence type="ECO:0000313" key="8">
    <source>
        <dbReference type="Proteomes" id="UP000820818"/>
    </source>
</evidence>
<comment type="similarity">
    <text evidence="1 6">Belongs to the cytochrome P450 family.</text>
</comment>
<comment type="caution">
    <text evidence="7">The sequence shown here is derived from an EMBL/GenBank/DDBJ whole genome shotgun (WGS) entry which is preliminary data.</text>
</comment>
<proteinExistence type="inferred from homology"/>
<dbReference type="PRINTS" id="PR00463">
    <property type="entry name" value="EP450I"/>
</dbReference>
<dbReference type="Pfam" id="PF00067">
    <property type="entry name" value="p450"/>
    <property type="match status" value="1"/>
</dbReference>
<dbReference type="InterPro" id="IPR050182">
    <property type="entry name" value="Cytochrome_P450_fam2"/>
</dbReference>
<dbReference type="PRINTS" id="PR00385">
    <property type="entry name" value="P450"/>
</dbReference>
<keyword evidence="3 5" id="KW-0408">Iron</keyword>
<dbReference type="PANTHER" id="PTHR24300">
    <property type="entry name" value="CYTOCHROME P450 508A4-RELATED"/>
    <property type="match status" value="1"/>
</dbReference>